<dbReference type="GO" id="GO:0015188">
    <property type="term" value="F:L-isoleucine transmembrane transporter activity"/>
    <property type="evidence" value="ECO:0007669"/>
    <property type="project" value="TreeGrafter"/>
</dbReference>
<dbReference type="InterPro" id="IPR003593">
    <property type="entry name" value="AAA+_ATPase"/>
</dbReference>
<dbReference type="Gene3D" id="3.40.50.300">
    <property type="entry name" value="P-loop containing nucleotide triphosphate hydrolases"/>
    <property type="match status" value="1"/>
</dbReference>
<dbReference type="RefSeq" id="WP_343051781.1">
    <property type="nucleotide sequence ID" value="NZ_JACBZR010000001.1"/>
</dbReference>
<dbReference type="Proteomes" id="UP000564496">
    <property type="component" value="Unassembled WGS sequence"/>
</dbReference>
<dbReference type="GO" id="GO:0005886">
    <property type="term" value="C:plasma membrane"/>
    <property type="evidence" value="ECO:0007669"/>
    <property type="project" value="TreeGrafter"/>
</dbReference>
<protein>
    <submittedName>
        <fullName evidence="5">Branched-chain amino acid transport system ATP-binding protein</fullName>
    </submittedName>
</protein>
<dbReference type="GO" id="GO:0042941">
    <property type="term" value="P:D-alanine transmembrane transport"/>
    <property type="evidence" value="ECO:0007669"/>
    <property type="project" value="TreeGrafter"/>
</dbReference>
<keyword evidence="3 5" id="KW-0067">ATP-binding</keyword>
<keyword evidence="6" id="KW-1185">Reference proteome</keyword>
<keyword evidence="2" id="KW-0547">Nucleotide-binding</keyword>
<dbReference type="InterPro" id="IPR027417">
    <property type="entry name" value="P-loop_NTPase"/>
</dbReference>
<dbReference type="PANTHER" id="PTHR45772:SF7">
    <property type="entry name" value="AMINO ACID ABC TRANSPORTER ATP-BINDING PROTEIN"/>
    <property type="match status" value="1"/>
</dbReference>
<dbReference type="GO" id="GO:1903805">
    <property type="term" value="P:L-valine import across plasma membrane"/>
    <property type="evidence" value="ECO:0007669"/>
    <property type="project" value="TreeGrafter"/>
</dbReference>
<dbReference type="GO" id="GO:0015192">
    <property type="term" value="F:L-phenylalanine transmembrane transporter activity"/>
    <property type="evidence" value="ECO:0007669"/>
    <property type="project" value="TreeGrafter"/>
</dbReference>
<sequence length="265" mass="27564">MTSSPPSGEPSVEASGSALRGALLEAEGLAKAFGQVVTARSVSFHVAPGEALGIVGPNGAGKSTLLNLVTGAQPVDAGTIRFDGADITRMPAARRTALGIGRTFQIPRPFEGLTVFENVLVGSTFGAGARRKVADEQAWQALETADLTHLANTPAGSLRLLDRKRLELARALATQPRLLLLDEIAGGLTEHELPALIETISAIRDGGTGVVWIEHIVHALLQVVDRLMCLAQGDVVATGDPREVMASDAVAAVYLGSPDLEGETP</sequence>
<proteinExistence type="predicted"/>
<evidence type="ECO:0000313" key="6">
    <source>
        <dbReference type="Proteomes" id="UP000564496"/>
    </source>
</evidence>
<dbReference type="GO" id="GO:0015808">
    <property type="term" value="P:L-alanine transport"/>
    <property type="evidence" value="ECO:0007669"/>
    <property type="project" value="TreeGrafter"/>
</dbReference>
<dbReference type="GO" id="GO:0005304">
    <property type="term" value="F:L-valine transmembrane transporter activity"/>
    <property type="evidence" value="ECO:0007669"/>
    <property type="project" value="TreeGrafter"/>
</dbReference>
<dbReference type="SUPFAM" id="SSF52540">
    <property type="entry name" value="P-loop containing nucleoside triphosphate hydrolases"/>
    <property type="match status" value="1"/>
</dbReference>
<dbReference type="EMBL" id="JACBZR010000001">
    <property type="protein sequence ID" value="NYI80307.1"/>
    <property type="molecule type" value="Genomic_DNA"/>
</dbReference>
<organism evidence="5 6">
    <name type="scientific">Nocardioides panzhihuensis</name>
    <dbReference type="NCBI Taxonomy" id="860243"/>
    <lineage>
        <taxon>Bacteria</taxon>
        <taxon>Bacillati</taxon>
        <taxon>Actinomycetota</taxon>
        <taxon>Actinomycetes</taxon>
        <taxon>Propionibacteriales</taxon>
        <taxon>Nocardioidaceae</taxon>
        <taxon>Nocardioides</taxon>
    </lineage>
</organism>
<evidence type="ECO:0000259" key="4">
    <source>
        <dbReference type="PROSITE" id="PS50893"/>
    </source>
</evidence>
<evidence type="ECO:0000256" key="3">
    <source>
        <dbReference type="ARBA" id="ARBA00022840"/>
    </source>
</evidence>
<name>A0A7Z0DRX1_9ACTN</name>
<dbReference type="InterPro" id="IPR003439">
    <property type="entry name" value="ABC_transporter-like_ATP-bd"/>
</dbReference>
<dbReference type="PROSITE" id="PS50893">
    <property type="entry name" value="ABC_TRANSPORTER_2"/>
    <property type="match status" value="1"/>
</dbReference>
<dbReference type="AlphaFoldDB" id="A0A7Z0DRX1"/>
<feature type="domain" description="ABC transporter" evidence="4">
    <location>
        <begin position="24"/>
        <end position="257"/>
    </location>
</feature>
<evidence type="ECO:0000313" key="5">
    <source>
        <dbReference type="EMBL" id="NYI80307.1"/>
    </source>
</evidence>
<dbReference type="SMART" id="SM00382">
    <property type="entry name" value="AAA"/>
    <property type="match status" value="1"/>
</dbReference>
<gene>
    <name evidence="5" type="ORF">BJ988_004955</name>
</gene>
<reference evidence="5 6" key="1">
    <citation type="submission" date="2020-07" db="EMBL/GenBank/DDBJ databases">
        <title>Sequencing the genomes of 1000 actinobacteria strains.</title>
        <authorList>
            <person name="Klenk H.-P."/>
        </authorList>
    </citation>
    <scope>NUCLEOTIDE SEQUENCE [LARGE SCALE GENOMIC DNA]</scope>
    <source>
        <strain evidence="5 6">DSM 26487</strain>
    </source>
</reference>
<evidence type="ECO:0000256" key="2">
    <source>
        <dbReference type="ARBA" id="ARBA00022741"/>
    </source>
</evidence>
<dbReference type="PANTHER" id="PTHR45772">
    <property type="entry name" value="CONSERVED COMPONENT OF ABC TRANSPORTER FOR NATURAL AMINO ACIDS-RELATED"/>
    <property type="match status" value="1"/>
</dbReference>
<dbReference type="Pfam" id="PF00005">
    <property type="entry name" value="ABC_tran"/>
    <property type="match status" value="1"/>
</dbReference>
<dbReference type="InterPro" id="IPR051120">
    <property type="entry name" value="ABC_AA/LPS_Transport"/>
</dbReference>
<evidence type="ECO:0000256" key="1">
    <source>
        <dbReference type="ARBA" id="ARBA00022448"/>
    </source>
</evidence>
<keyword evidence="1" id="KW-0813">Transport</keyword>
<dbReference type="GO" id="GO:0016887">
    <property type="term" value="F:ATP hydrolysis activity"/>
    <property type="evidence" value="ECO:0007669"/>
    <property type="project" value="InterPro"/>
</dbReference>
<dbReference type="GO" id="GO:1903806">
    <property type="term" value="P:L-isoleucine import across plasma membrane"/>
    <property type="evidence" value="ECO:0007669"/>
    <property type="project" value="TreeGrafter"/>
</dbReference>
<dbReference type="CDD" id="cd03219">
    <property type="entry name" value="ABC_Mj1267_LivG_branched"/>
    <property type="match status" value="1"/>
</dbReference>
<comment type="caution">
    <text evidence="5">The sequence shown here is derived from an EMBL/GenBank/DDBJ whole genome shotgun (WGS) entry which is preliminary data.</text>
</comment>
<dbReference type="GO" id="GO:0005524">
    <property type="term" value="F:ATP binding"/>
    <property type="evidence" value="ECO:0007669"/>
    <property type="project" value="UniProtKB-KW"/>
</dbReference>
<accession>A0A7Z0DRX1</accession>